<dbReference type="PANTHER" id="PTHR46648">
    <property type="entry name" value="HIT FAMILY PROTEIN 1"/>
    <property type="match status" value="1"/>
</dbReference>
<dbReference type="Gene3D" id="3.30.428.10">
    <property type="entry name" value="HIT-like"/>
    <property type="match status" value="1"/>
</dbReference>
<evidence type="ECO:0000256" key="2">
    <source>
        <dbReference type="PIRSR" id="PIRSR601310-3"/>
    </source>
</evidence>
<dbReference type="PANTHER" id="PTHR46648:SF2">
    <property type="entry name" value="HIT DOMAIN-CONTAINING PROTEIN"/>
    <property type="match status" value="1"/>
</dbReference>
<proteinExistence type="predicted"/>
<dbReference type="OrthoDB" id="1915375at2759"/>
<organism evidence="5 6">
    <name type="scientific">Aspergillus sclerotialis</name>
    <dbReference type="NCBI Taxonomy" id="2070753"/>
    <lineage>
        <taxon>Eukaryota</taxon>
        <taxon>Fungi</taxon>
        <taxon>Dikarya</taxon>
        <taxon>Ascomycota</taxon>
        <taxon>Pezizomycotina</taxon>
        <taxon>Eurotiomycetes</taxon>
        <taxon>Eurotiomycetidae</taxon>
        <taxon>Eurotiales</taxon>
        <taxon>Aspergillaceae</taxon>
        <taxon>Aspergillus</taxon>
        <taxon>Aspergillus subgen. Polypaecilum</taxon>
    </lineage>
</organism>
<comment type="caution">
    <text evidence="5">The sequence shown here is derived from an EMBL/GenBank/DDBJ whole genome shotgun (WGS) entry which is preliminary data.</text>
</comment>
<dbReference type="EMBL" id="MVGC01000090">
    <property type="protein sequence ID" value="RJE24194.1"/>
    <property type="molecule type" value="Genomic_DNA"/>
</dbReference>
<name>A0A3A2ZXZ4_9EURO</name>
<protein>
    <submittedName>
        <fullName evidence="5">HIT domain protein</fullName>
    </submittedName>
</protein>
<feature type="active site" description="Tele-AMP-histidine intermediate" evidence="1">
    <location>
        <position position="84"/>
    </location>
</feature>
<dbReference type="SUPFAM" id="SSF54197">
    <property type="entry name" value="HIT-like"/>
    <property type="match status" value="1"/>
</dbReference>
<feature type="domain" description="HIT" evidence="4">
    <location>
        <begin position="1"/>
        <end position="100"/>
    </location>
</feature>
<evidence type="ECO:0000313" key="5">
    <source>
        <dbReference type="EMBL" id="RJE24194.1"/>
    </source>
</evidence>
<dbReference type="InterPro" id="IPR001310">
    <property type="entry name" value="Histidine_triad_HIT"/>
</dbReference>
<evidence type="ECO:0000256" key="1">
    <source>
        <dbReference type="PIRSR" id="PIRSR601310-1"/>
    </source>
</evidence>
<dbReference type="GO" id="GO:0009117">
    <property type="term" value="P:nucleotide metabolic process"/>
    <property type="evidence" value="ECO:0007669"/>
    <property type="project" value="TreeGrafter"/>
</dbReference>
<evidence type="ECO:0000256" key="3">
    <source>
        <dbReference type="PROSITE-ProRule" id="PRU00464"/>
    </source>
</evidence>
<sequence>MPLTKGHVLVVTRDHYEKLGDLNVETGREVGQWLPILSRVVMRTIFGDVADSDAHWNVVQNNGIKFYATFVHMHVAAQQVPHLHFHIIPRPPLEAGSSGTRPSFTMFGRGQRDELDDDEGEILANALREQLAREVKRVNDEEGLDLEDSALSVRRGALGKL</sequence>
<dbReference type="InterPro" id="IPR036265">
    <property type="entry name" value="HIT-like_sf"/>
</dbReference>
<dbReference type="InterPro" id="IPR011146">
    <property type="entry name" value="HIT-like"/>
</dbReference>
<evidence type="ECO:0000313" key="6">
    <source>
        <dbReference type="Proteomes" id="UP000266188"/>
    </source>
</evidence>
<gene>
    <name evidence="5" type="ORF">PHISCL_03461</name>
</gene>
<dbReference type="STRING" id="2070753.A0A3A2ZXZ4"/>
<accession>A0A3A2ZXZ4</accession>
<keyword evidence="6" id="KW-1185">Reference proteome</keyword>
<dbReference type="GO" id="GO:0003824">
    <property type="term" value="F:catalytic activity"/>
    <property type="evidence" value="ECO:0007669"/>
    <property type="project" value="InterPro"/>
</dbReference>
<feature type="short sequence motif" description="Histidine triad motif" evidence="2 3">
    <location>
        <begin position="82"/>
        <end position="86"/>
    </location>
</feature>
<dbReference type="PROSITE" id="PS51084">
    <property type="entry name" value="HIT_2"/>
    <property type="match status" value="1"/>
</dbReference>
<evidence type="ECO:0000259" key="4">
    <source>
        <dbReference type="PROSITE" id="PS51084"/>
    </source>
</evidence>
<dbReference type="AlphaFoldDB" id="A0A3A2ZXZ4"/>
<reference evidence="6" key="1">
    <citation type="submission" date="2017-02" db="EMBL/GenBank/DDBJ databases">
        <authorList>
            <person name="Tafer H."/>
            <person name="Lopandic K."/>
        </authorList>
    </citation>
    <scope>NUCLEOTIDE SEQUENCE [LARGE SCALE GENOMIC DNA]</scope>
    <source>
        <strain evidence="6">CBS 366.77</strain>
    </source>
</reference>
<dbReference type="Proteomes" id="UP000266188">
    <property type="component" value="Unassembled WGS sequence"/>
</dbReference>
<dbReference type="Pfam" id="PF01230">
    <property type="entry name" value="HIT"/>
    <property type="match status" value="1"/>
</dbReference>